<dbReference type="AlphaFoldDB" id="A0A7V5Y0J5"/>
<name>A0A7V5Y0J5_UNCW3</name>
<feature type="transmembrane region" description="Helical" evidence="8">
    <location>
        <begin position="193"/>
        <end position="210"/>
    </location>
</feature>
<evidence type="ECO:0000256" key="3">
    <source>
        <dbReference type="ARBA" id="ARBA00022676"/>
    </source>
</evidence>
<dbReference type="Pfam" id="PF13231">
    <property type="entry name" value="PMT_2"/>
    <property type="match status" value="1"/>
</dbReference>
<accession>A0A7V5Y0J5</accession>
<proteinExistence type="predicted"/>
<dbReference type="GO" id="GO:0005886">
    <property type="term" value="C:plasma membrane"/>
    <property type="evidence" value="ECO:0007669"/>
    <property type="project" value="UniProtKB-SubCell"/>
</dbReference>
<feature type="transmembrane region" description="Helical" evidence="8">
    <location>
        <begin position="158"/>
        <end position="187"/>
    </location>
</feature>
<feature type="transmembrane region" description="Helical" evidence="8">
    <location>
        <begin position="111"/>
        <end position="129"/>
    </location>
</feature>
<feature type="transmembrane region" description="Helical" evidence="8">
    <location>
        <begin position="301"/>
        <end position="322"/>
    </location>
</feature>
<comment type="caution">
    <text evidence="10">The sequence shown here is derived from an EMBL/GenBank/DDBJ whole genome shotgun (WGS) entry which is preliminary data.</text>
</comment>
<reference evidence="10" key="1">
    <citation type="journal article" date="2020" name="mSystems">
        <title>Genome- and Community-Level Interaction Insights into Carbon Utilization and Element Cycling Functions of Hydrothermarchaeota in Hydrothermal Sediment.</title>
        <authorList>
            <person name="Zhou Z."/>
            <person name="Liu Y."/>
            <person name="Xu W."/>
            <person name="Pan J."/>
            <person name="Luo Z.H."/>
            <person name="Li M."/>
        </authorList>
    </citation>
    <scope>NUCLEOTIDE SEQUENCE [LARGE SCALE GENOMIC DNA]</scope>
    <source>
        <strain evidence="10">SpSt-791</strain>
    </source>
</reference>
<feature type="transmembrane region" description="Helical" evidence="8">
    <location>
        <begin position="273"/>
        <end position="294"/>
    </location>
</feature>
<organism evidence="10">
    <name type="scientific">candidate division WOR-3 bacterium</name>
    <dbReference type="NCBI Taxonomy" id="2052148"/>
    <lineage>
        <taxon>Bacteria</taxon>
        <taxon>Bacteria division WOR-3</taxon>
    </lineage>
</organism>
<feature type="domain" description="Glycosyltransferase RgtA/B/C/D-like" evidence="9">
    <location>
        <begin position="64"/>
        <end position="210"/>
    </location>
</feature>
<evidence type="ECO:0000259" key="9">
    <source>
        <dbReference type="Pfam" id="PF13231"/>
    </source>
</evidence>
<feature type="transmembrane region" description="Helical" evidence="8">
    <location>
        <begin position="84"/>
        <end position="104"/>
    </location>
</feature>
<evidence type="ECO:0000256" key="5">
    <source>
        <dbReference type="ARBA" id="ARBA00022692"/>
    </source>
</evidence>
<keyword evidence="3" id="KW-0328">Glycosyltransferase</keyword>
<evidence type="ECO:0000256" key="4">
    <source>
        <dbReference type="ARBA" id="ARBA00022679"/>
    </source>
</evidence>
<evidence type="ECO:0000256" key="8">
    <source>
        <dbReference type="SAM" id="Phobius"/>
    </source>
</evidence>
<evidence type="ECO:0000256" key="6">
    <source>
        <dbReference type="ARBA" id="ARBA00022989"/>
    </source>
</evidence>
<dbReference type="InterPro" id="IPR050297">
    <property type="entry name" value="LipidA_mod_glycosyltrf_83"/>
</dbReference>
<keyword evidence="2" id="KW-1003">Cell membrane</keyword>
<dbReference type="GO" id="GO:0016763">
    <property type="term" value="F:pentosyltransferase activity"/>
    <property type="evidence" value="ECO:0007669"/>
    <property type="project" value="TreeGrafter"/>
</dbReference>
<dbReference type="PANTHER" id="PTHR33908">
    <property type="entry name" value="MANNOSYLTRANSFERASE YKCB-RELATED"/>
    <property type="match status" value="1"/>
</dbReference>
<keyword evidence="5 8" id="KW-0812">Transmembrane</keyword>
<protein>
    <recommendedName>
        <fullName evidence="9">Glycosyltransferase RgtA/B/C/D-like domain-containing protein</fullName>
    </recommendedName>
</protein>
<feature type="transmembrane region" description="Helical" evidence="8">
    <location>
        <begin position="328"/>
        <end position="348"/>
    </location>
</feature>
<keyword evidence="4" id="KW-0808">Transferase</keyword>
<sequence>MKKEKRIILILLLIFLLLAFLAYDPKPALGGDNIHYLLLAQSLITLKGYKDLWHPQEKPHTQYPFGFPLLIIPFLLIFGKDSLFLNILPLIFFIFSFFLLYKIFEKWKFKYLLISLFFFSPLVIENSHVLLSEPPFIFFSLLTFFFFLRFEETKKFKYFLFSSFSATFAFFIRTAGISLVLALFIYFLIKRRYLYLLILFLIFFLPFSAWEKRNKRIEKESSYLTQFLQKNPYQPELGNINFSEYLARFFKNFYLYNFLVIPKICYFDELPPLMWRFFIGILTIIFIILGNCLLIKRKTPLSLFLFLYFLLSSLIIFSWPEVWTSERFLFPFLIFLFFIAIIGGEEFFYKLKINFLAYLFLFFIFLFYLINDLRMIKENLPNTIKNFSGDRYAGYPIDWQNYFEVLRWAKDNLPPEAVIVSRKPEFTYFISQRKSVLYLFSTEPQKVLEKMMSDKADYLLYDNFYWTLTSQKYLLPVLKIYPEYFELVYQTPPPQMYLFKIKRN</sequence>
<comment type="subcellular location">
    <subcellularLocation>
        <location evidence="1">Cell membrane</location>
        <topology evidence="1">Multi-pass membrane protein</topology>
    </subcellularLocation>
</comment>
<keyword evidence="7 8" id="KW-0472">Membrane</keyword>
<evidence type="ECO:0000256" key="7">
    <source>
        <dbReference type="ARBA" id="ARBA00023136"/>
    </source>
</evidence>
<keyword evidence="6 8" id="KW-1133">Transmembrane helix</keyword>
<evidence type="ECO:0000256" key="1">
    <source>
        <dbReference type="ARBA" id="ARBA00004651"/>
    </source>
</evidence>
<dbReference type="PANTHER" id="PTHR33908:SF11">
    <property type="entry name" value="MEMBRANE PROTEIN"/>
    <property type="match status" value="1"/>
</dbReference>
<evidence type="ECO:0000313" key="10">
    <source>
        <dbReference type="EMBL" id="HHR49004.1"/>
    </source>
</evidence>
<gene>
    <name evidence="10" type="ORF">ENV79_05155</name>
</gene>
<evidence type="ECO:0000256" key="2">
    <source>
        <dbReference type="ARBA" id="ARBA00022475"/>
    </source>
</evidence>
<dbReference type="InterPro" id="IPR038731">
    <property type="entry name" value="RgtA/B/C-like"/>
</dbReference>
<dbReference type="EMBL" id="DTHS01000031">
    <property type="protein sequence ID" value="HHR49004.1"/>
    <property type="molecule type" value="Genomic_DNA"/>
</dbReference>
<dbReference type="GO" id="GO:0009103">
    <property type="term" value="P:lipopolysaccharide biosynthetic process"/>
    <property type="evidence" value="ECO:0007669"/>
    <property type="project" value="UniProtKB-ARBA"/>
</dbReference>
<feature type="transmembrane region" description="Helical" evidence="8">
    <location>
        <begin position="355"/>
        <end position="371"/>
    </location>
</feature>